<protein>
    <submittedName>
        <fullName evidence="1">Uncharacterized protein</fullName>
    </submittedName>
</protein>
<reference evidence="1" key="1">
    <citation type="submission" date="2018-02" db="EMBL/GenBank/DDBJ databases">
        <authorList>
            <person name="Cohen D.B."/>
            <person name="Kent A.D."/>
        </authorList>
    </citation>
    <scope>NUCLEOTIDE SEQUENCE</scope>
</reference>
<dbReference type="InterPro" id="IPR004252">
    <property type="entry name" value="Probable_transposase_24"/>
</dbReference>
<accession>A0A2N9H7W7</accession>
<organism evidence="1">
    <name type="scientific">Fagus sylvatica</name>
    <name type="common">Beechnut</name>
    <dbReference type="NCBI Taxonomy" id="28930"/>
    <lineage>
        <taxon>Eukaryota</taxon>
        <taxon>Viridiplantae</taxon>
        <taxon>Streptophyta</taxon>
        <taxon>Embryophyta</taxon>
        <taxon>Tracheophyta</taxon>
        <taxon>Spermatophyta</taxon>
        <taxon>Magnoliopsida</taxon>
        <taxon>eudicotyledons</taxon>
        <taxon>Gunneridae</taxon>
        <taxon>Pentapetalae</taxon>
        <taxon>rosids</taxon>
        <taxon>fabids</taxon>
        <taxon>Fagales</taxon>
        <taxon>Fagaceae</taxon>
        <taxon>Fagus</taxon>
    </lineage>
</organism>
<dbReference type="EMBL" id="OIVN01002976">
    <property type="protein sequence ID" value="SPD07873.1"/>
    <property type="molecule type" value="Genomic_DNA"/>
</dbReference>
<dbReference type="AlphaFoldDB" id="A0A2N9H7W7"/>
<dbReference type="Pfam" id="PF03004">
    <property type="entry name" value="Transposase_24"/>
    <property type="match status" value="1"/>
</dbReference>
<sequence>MASFSSLNTQEAVDLNDAPSVMQVPIAMPEVWRSYFLSPSSPVKVTDSVMLNGITASAVAASLCTPEDEKVLAGRTGPQIINDSMALTIQCVASVSNMGRCLHVKKENKRLKILVDSYVDDLVTQSTEQSKTTVELQKQYEKLLAEVAKNISKKAKAQRTATILSKVQQVNKRVRISTEGSNSPLTPSPDIQAIPESSNVNANVNTEEDTGTKQIERICLKSKPTFGTSTQWKRDDLWTLVQVKNDKFSAIRKKQQLLHTMSRKGYARLEDGMISVSETPSAVTRVDVWTQGHLKKNGEPVNKAVDETLKKIQDCTQLSTAQPVGNTIKDDAIAQVVGPGRRGYVIGLGFGATPSQILAEKRGNEMSQQGSGAIFSDANLENAQCELLNWCLFEKEEVVAKEKLQQQILIQKCIMCLLELIVGKSG</sequence>
<proteinExistence type="predicted"/>
<evidence type="ECO:0000313" key="1">
    <source>
        <dbReference type="EMBL" id="SPD07873.1"/>
    </source>
</evidence>
<name>A0A2N9H7W7_FAGSY</name>
<gene>
    <name evidence="1" type="ORF">FSB_LOCUS35755</name>
</gene>